<feature type="non-terminal residue" evidence="2">
    <location>
        <position position="1"/>
    </location>
</feature>
<protein>
    <submittedName>
        <fullName evidence="2">Uncharacterized protein</fullName>
    </submittedName>
</protein>
<dbReference type="EMBL" id="LXWW01000552">
    <property type="protein sequence ID" value="OAO12323.1"/>
    <property type="molecule type" value="Genomic_DNA"/>
</dbReference>
<accession>A0A196S5H1</accession>
<evidence type="ECO:0000313" key="2">
    <source>
        <dbReference type="EMBL" id="OAO12323.1"/>
    </source>
</evidence>
<keyword evidence="3" id="KW-1185">Reference proteome</keyword>
<sequence>LSGKEGDFYLDTESYDLYRRAAVWEKLGNIRGEDAMRGTVSVSYDAGAGAFENGDTTYFEEIPTGDYASLPVPLREGYVFAGWYCGEGANAAKLTALTAVTKDLALSAKWMPCPKINYISDSALLSSEGESLPAGEAEISDFYGVIYCDWTVNGKPSEEFFCTVTQSALGRWCVQVGSDVPAKIGYYEVNVALYGEFGEIYVRFSY</sequence>
<dbReference type="Proteomes" id="UP000078348">
    <property type="component" value="Unassembled WGS sequence"/>
</dbReference>
<dbReference type="InterPro" id="IPR013378">
    <property type="entry name" value="InlB-like_B-rpt"/>
</dbReference>
<dbReference type="Pfam" id="PF09479">
    <property type="entry name" value="Flg_new"/>
    <property type="match status" value="1"/>
</dbReference>
<evidence type="ECO:0000256" key="1">
    <source>
        <dbReference type="ARBA" id="ARBA00004196"/>
    </source>
</evidence>
<evidence type="ECO:0000313" key="3">
    <source>
        <dbReference type="Proteomes" id="UP000078348"/>
    </source>
</evidence>
<dbReference type="AlphaFoldDB" id="A0A196S5H1"/>
<comment type="subcellular location">
    <subcellularLocation>
        <location evidence="1">Cell envelope</location>
    </subcellularLocation>
</comment>
<comment type="caution">
    <text evidence="2">The sequence shown here is derived from an EMBL/GenBank/DDBJ whole genome shotgun (WGS) entry which is preliminary data.</text>
</comment>
<reference evidence="2 3" key="1">
    <citation type="submission" date="2016-05" db="EMBL/GenBank/DDBJ databases">
        <title>Nuclear genome of Blastocystis sp. subtype 1 NandII.</title>
        <authorList>
            <person name="Gentekaki E."/>
            <person name="Curtis B."/>
            <person name="Stairs C."/>
            <person name="Eme L."/>
            <person name="Herman E."/>
            <person name="Klimes V."/>
            <person name="Arias M.C."/>
            <person name="Elias M."/>
            <person name="Hilliou F."/>
            <person name="Klute M."/>
            <person name="Malik S.-B."/>
            <person name="Pightling A."/>
            <person name="Rachubinski R."/>
            <person name="Salas D."/>
            <person name="Schlacht A."/>
            <person name="Suga H."/>
            <person name="Archibald J."/>
            <person name="Ball S.G."/>
            <person name="Clark G."/>
            <person name="Dacks J."/>
            <person name="Van Der Giezen M."/>
            <person name="Tsaousis A."/>
            <person name="Roger A."/>
        </authorList>
    </citation>
    <scope>NUCLEOTIDE SEQUENCE [LARGE SCALE GENOMIC DNA]</scope>
    <source>
        <strain evidence="3">ATCC 50177 / NandII</strain>
    </source>
</reference>
<dbReference type="InterPro" id="IPR042229">
    <property type="entry name" value="Listeria/Bacterioides_rpt_sf"/>
</dbReference>
<name>A0A196S5H1_BLAHN</name>
<proteinExistence type="predicted"/>
<feature type="non-terminal residue" evidence="2">
    <location>
        <position position="206"/>
    </location>
</feature>
<dbReference type="Gene3D" id="2.60.40.4270">
    <property type="entry name" value="Listeria-Bacteroides repeat domain"/>
    <property type="match status" value="1"/>
</dbReference>
<dbReference type="NCBIfam" id="TIGR02543">
    <property type="entry name" value="List_Bact_rpt"/>
    <property type="match status" value="1"/>
</dbReference>
<gene>
    <name evidence="2" type="ORF">AV274_6002</name>
</gene>
<organism evidence="2 3">
    <name type="scientific">Blastocystis sp. subtype 1 (strain ATCC 50177 / NandII)</name>
    <dbReference type="NCBI Taxonomy" id="478820"/>
    <lineage>
        <taxon>Eukaryota</taxon>
        <taxon>Sar</taxon>
        <taxon>Stramenopiles</taxon>
        <taxon>Bigyra</taxon>
        <taxon>Opalozoa</taxon>
        <taxon>Opalinata</taxon>
        <taxon>Blastocystidae</taxon>
        <taxon>Blastocystis</taxon>
    </lineage>
</organism>